<gene>
    <name evidence="2" type="ORF">SAMN04489732_14221</name>
</gene>
<dbReference type="RefSeq" id="WP_091629497.1">
    <property type="nucleotide sequence ID" value="NZ_FOEF01000042.1"/>
</dbReference>
<reference evidence="3" key="1">
    <citation type="submission" date="2016-10" db="EMBL/GenBank/DDBJ databases">
        <authorList>
            <person name="Varghese N."/>
            <person name="Submissions S."/>
        </authorList>
    </citation>
    <scope>NUCLEOTIDE SEQUENCE [LARGE SCALE GENOMIC DNA]</scope>
    <source>
        <strain evidence="3">DSM 44993</strain>
    </source>
</reference>
<keyword evidence="3" id="KW-1185">Reference proteome</keyword>
<sequence>MNGSNLPAADPASIAADARVVRLTTRLLMLIPAGFVGFVVSSFLLMGADSCRADSTTLLCSTAAQWWIVWLPPIGAAMGMAAGGTLGAVLNGRGRPVGAGIALGWWVFAAAEFTTWILLRN</sequence>
<feature type="transmembrane region" description="Helical" evidence="1">
    <location>
        <begin position="97"/>
        <end position="119"/>
    </location>
</feature>
<dbReference type="Proteomes" id="UP000198582">
    <property type="component" value="Unassembled WGS sequence"/>
</dbReference>
<organism evidence="2 3">
    <name type="scientific">Amycolatopsis saalfeldensis</name>
    <dbReference type="NCBI Taxonomy" id="394193"/>
    <lineage>
        <taxon>Bacteria</taxon>
        <taxon>Bacillati</taxon>
        <taxon>Actinomycetota</taxon>
        <taxon>Actinomycetes</taxon>
        <taxon>Pseudonocardiales</taxon>
        <taxon>Pseudonocardiaceae</taxon>
        <taxon>Amycolatopsis</taxon>
    </lineage>
</organism>
<evidence type="ECO:0000256" key="1">
    <source>
        <dbReference type="SAM" id="Phobius"/>
    </source>
</evidence>
<proteinExistence type="predicted"/>
<dbReference type="AlphaFoldDB" id="A0A1H8YQ48"/>
<name>A0A1H8YQ48_9PSEU</name>
<dbReference type="STRING" id="394193.SAMN04489732_14221"/>
<accession>A0A1H8YQ48</accession>
<protein>
    <recommendedName>
        <fullName evidence="4">Transmembrane protein</fullName>
    </recommendedName>
</protein>
<evidence type="ECO:0000313" key="3">
    <source>
        <dbReference type="Proteomes" id="UP000198582"/>
    </source>
</evidence>
<evidence type="ECO:0008006" key="4">
    <source>
        <dbReference type="Google" id="ProtNLM"/>
    </source>
</evidence>
<feature type="transmembrane region" description="Helical" evidence="1">
    <location>
        <begin position="27"/>
        <end position="47"/>
    </location>
</feature>
<keyword evidence="1" id="KW-1133">Transmembrane helix</keyword>
<keyword evidence="1" id="KW-0472">Membrane</keyword>
<feature type="transmembrane region" description="Helical" evidence="1">
    <location>
        <begin position="67"/>
        <end position="90"/>
    </location>
</feature>
<evidence type="ECO:0000313" key="2">
    <source>
        <dbReference type="EMBL" id="SEP54297.1"/>
    </source>
</evidence>
<keyword evidence="1" id="KW-0812">Transmembrane</keyword>
<dbReference type="EMBL" id="FOEF01000042">
    <property type="protein sequence ID" value="SEP54297.1"/>
    <property type="molecule type" value="Genomic_DNA"/>
</dbReference>